<dbReference type="EMBL" id="HG792020">
    <property type="protein sequence ID" value="CDM37121.1"/>
    <property type="molecule type" value="Genomic_DNA"/>
</dbReference>
<protein>
    <submittedName>
        <fullName evidence="2">Uncharacterized protein</fullName>
    </submittedName>
</protein>
<gene>
    <name evidence="2" type="ORF">PROQFM164_S06g000081</name>
</gene>
<evidence type="ECO:0000256" key="1">
    <source>
        <dbReference type="SAM" id="MobiDB-lite"/>
    </source>
</evidence>
<reference evidence="2" key="1">
    <citation type="journal article" date="2014" name="Nat. Commun.">
        <title>Multiple recent horizontal transfers of a large genomic region in cheese making fungi.</title>
        <authorList>
            <person name="Cheeseman K."/>
            <person name="Ropars J."/>
            <person name="Renault P."/>
            <person name="Dupont J."/>
            <person name="Gouzy J."/>
            <person name="Branca A."/>
            <person name="Abraham A.L."/>
            <person name="Ceppi M."/>
            <person name="Conseiller E."/>
            <person name="Debuchy R."/>
            <person name="Malagnac F."/>
            <person name="Goarin A."/>
            <person name="Silar P."/>
            <person name="Lacoste S."/>
            <person name="Sallet E."/>
            <person name="Bensimon A."/>
            <person name="Giraud T."/>
            <person name="Brygoo Y."/>
        </authorList>
    </citation>
    <scope>NUCLEOTIDE SEQUENCE [LARGE SCALE GENOMIC DNA]</scope>
    <source>
        <strain evidence="2">FM164</strain>
    </source>
</reference>
<organism evidence="2 3">
    <name type="scientific">Penicillium roqueforti (strain FM164)</name>
    <dbReference type="NCBI Taxonomy" id="1365484"/>
    <lineage>
        <taxon>Eukaryota</taxon>
        <taxon>Fungi</taxon>
        <taxon>Dikarya</taxon>
        <taxon>Ascomycota</taxon>
        <taxon>Pezizomycotina</taxon>
        <taxon>Eurotiomycetes</taxon>
        <taxon>Eurotiomycetidae</taxon>
        <taxon>Eurotiales</taxon>
        <taxon>Aspergillaceae</taxon>
        <taxon>Penicillium</taxon>
    </lineage>
</organism>
<feature type="region of interest" description="Disordered" evidence="1">
    <location>
        <begin position="1"/>
        <end position="22"/>
    </location>
</feature>
<name>W6QMB6_PENRF</name>
<dbReference type="Proteomes" id="UP000030686">
    <property type="component" value="Unassembled WGS sequence"/>
</dbReference>
<evidence type="ECO:0000313" key="2">
    <source>
        <dbReference type="EMBL" id="CDM37121.1"/>
    </source>
</evidence>
<sequence>MQRSQTTDPKPIDPAILIASESPGHRYRVDPLGVESPSMADTFLDAGRRKGQHMDRYTGYQIHTAAPLSAQISCRGFGEVDERQIEPRDPVKRLEVKLKLKRPSATANKLDATSWIMIPTWIPFSPCSASFLWYRPKRSSLHRQAGTLQTQAYIKSIV</sequence>
<evidence type="ECO:0000313" key="3">
    <source>
        <dbReference type="Proteomes" id="UP000030686"/>
    </source>
</evidence>
<keyword evidence="3" id="KW-1185">Reference proteome</keyword>
<accession>W6QMB6</accession>
<dbReference type="AlphaFoldDB" id="W6QMB6"/>
<proteinExistence type="predicted"/>